<dbReference type="GO" id="GO:0003677">
    <property type="term" value="F:DNA binding"/>
    <property type="evidence" value="ECO:0007669"/>
    <property type="project" value="InterPro"/>
</dbReference>
<dbReference type="Pfam" id="PF01381">
    <property type="entry name" value="HTH_3"/>
    <property type="match status" value="1"/>
</dbReference>
<dbReference type="AlphaFoldDB" id="A0A8J3IRU7"/>
<dbReference type="Gene3D" id="3.40.50.300">
    <property type="entry name" value="P-loop containing nucleotide triphosphate hydrolases"/>
    <property type="match status" value="1"/>
</dbReference>
<dbReference type="InterPro" id="IPR010982">
    <property type="entry name" value="Lambda_DNA-bd_dom_sf"/>
</dbReference>
<dbReference type="CDD" id="cd00093">
    <property type="entry name" value="HTH_XRE"/>
    <property type="match status" value="1"/>
</dbReference>
<dbReference type="GO" id="GO:0043531">
    <property type="term" value="F:ADP binding"/>
    <property type="evidence" value="ECO:0007669"/>
    <property type="project" value="InterPro"/>
</dbReference>
<organism evidence="2 3">
    <name type="scientific">Reticulibacter mediterranei</name>
    <dbReference type="NCBI Taxonomy" id="2778369"/>
    <lineage>
        <taxon>Bacteria</taxon>
        <taxon>Bacillati</taxon>
        <taxon>Chloroflexota</taxon>
        <taxon>Ktedonobacteria</taxon>
        <taxon>Ktedonobacterales</taxon>
        <taxon>Reticulibacteraceae</taxon>
        <taxon>Reticulibacter</taxon>
    </lineage>
</organism>
<evidence type="ECO:0000313" key="2">
    <source>
        <dbReference type="EMBL" id="GHO97453.1"/>
    </source>
</evidence>
<gene>
    <name evidence="2" type="ORF">KSF_075010</name>
</gene>
<dbReference type="SMART" id="SM00530">
    <property type="entry name" value="HTH_XRE"/>
    <property type="match status" value="1"/>
</dbReference>
<evidence type="ECO:0000313" key="3">
    <source>
        <dbReference type="Proteomes" id="UP000597444"/>
    </source>
</evidence>
<protein>
    <recommendedName>
        <fullName evidence="1">HTH cro/C1-type domain-containing protein</fullName>
    </recommendedName>
</protein>
<accession>A0A8J3IRU7</accession>
<dbReference type="RefSeq" id="WP_220208007.1">
    <property type="nucleotide sequence ID" value="NZ_BNJK01000001.1"/>
</dbReference>
<dbReference type="PANTHER" id="PTHR35205">
    <property type="entry name" value="NB-ARC AND TPR DOMAIN PROTEIN"/>
    <property type="match status" value="1"/>
</dbReference>
<dbReference type="InterPro" id="IPR001387">
    <property type="entry name" value="Cro/C1-type_HTH"/>
</dbReference>
<comment type="caution">
    <text evidence="2">The sequence shown here is derived from an EMBL/GenBank/DDBJ whole genome shotgun (WGS) entry which is preliminary data.</text>
</comment>
<dbReference type="Pfam" id="PF00931">
    <property type="entry name" value="NB-ARC"/>
    <property type="match status" value="1"/>
</dbReference>
<sequence length="237" mass="26980">MLRFGARVRQQRLRLHLSQEALAEALGISARSIRRWEQEQAIPQVAIRLQLSRFFGLHPEDLFESVEEQEPALWGVPYPRNQIFIGRDAILHTLHARLKGSQLVALTQSSAITGLGGIGKTQVAIEYAYRYRHEYNTILWLAAETTESLMNSLQQMVDLLQQPQFQQKEQAQIVKAVQNWLGTHSEWLLICDNVEDLNLLQAVLPPLRQGAMLLTTRRQALGPLAELLELPAMDESE</sequence>
<keyword evidence="3" id="KW-1185">Reference proteome</keyword>
<reference evidence="2" key="1">
    <citation type="submission" date="2020-10" db="EMBL/GenBank/DDBJ databases">
        <title>Taxonomic study of unclassified bacteria belonging to the class Ktedonobacteria.</title>
        <authorList>
            <person name="Yabe S."/>
            <person name="Wang C.M."/>
            <person name="Zheng Y."/>
            <person name="Sakai Y."/>
            <person name="Cavaletti L."/>
            <person name="Monciardini P."/>
            <person name="Donadio S."/>
        </authorList>
    </citation>
    <scope>NUCLEOTIDE SEQUENCE</scope>
    <source>
        <strain evidence="2">ID150040</strain>
    </source>
</reference>
<proteinExistence type="predicted"/>
<dbReference type="Gene3D" id="1.10.260.40">
    <property type="entry name" value="lambda repressor-like DNA-binding domains"/>
    <property type="match status" value="1"/>
</dbReference>
<dbReference type="InterPro" id="IPR002182">
    <property type="entry name" value="NB-ARC"/>
</dbReference>
<dbReference type="Proteomes" id="UP000597444">
    <property type="component" value="Unassembled WGS sequence"/>
</dbReference>
<feature type="domain" description="HTH cro/C1-type" evidence="1">
    <location>
        <begin position="8"/>
        <end position="62"/>
    </location>
</feature>
<dbReference type="PROSITE" id="PS50943">
    <property type="entry name" value="HTH_CROC1"/>
    <property type="match status" value="1"/>
</dbReference>
<dbReference type="PANTHER" id="PTHR35205:SF1">
    <property type="entry name" value="ZU5 DOMAIN-CONTAINING PROTEIN"/>
    <property type="match status" value="1"/>
</dbReference>
<dbReference type="SUPFAM" id="SSF52540">
    <property type="entry name" value="P-loop containing nucleoside triphosphate hydrolases"/>
    <property type="match status" value="1"/>
</dbReference>
<evidence type="ECO:0000259" key="1">
    <source>
        <dbReference type="PROSITE" id="PS50943"/>
    </source>
</evidence>
<dbReference type="InterPro" id="IPR027417">
    <property type="entry name" value="P-loop_NTPase"/>
</dbReference>
<dbReference type="SUPFAM" id="SSF47413">
    <property type="entry name" value="lambda repressor-like DNA-binding domains"/>
    <property type="match status" value="1"/>
</dbReference>
<dbReference type="EMBL" id="BNJK01000001">
    <property type="protein sequence ID" value="GHO97453.1"/>
    <property type="molecule type" value="Genomic_DNA"/>
</dbReference>
<name>A0A8J3IRU7_9CHLR</name>